<dbReference type="PANTHER" id="PTHR41534">
    <property type="entry name" value="BLR3401 PROTEIN"/>
    <property type="match status" value="1"/>
</dbReference>
<organism evidence="3 4">
    <name type="scientific">Novosphingobium subterraneum</name>
    <dbReference type="NCBI Taxonomy" id="48936"/>
    <lineage>
        <taxon>Bacteria</taxon>
        <taxon>Pseudomonadati</taxon>
        <taxon>Pseudomonadota</taxon>
        <taxon>Alphaproteobacteria</taxon>
        <taxon>Sphingomonadales</taxon>
        <taxon>Sphingomonadaceae</taxon>
        <taxon>Novosphingobium</taxon>
    </lineage>
</organism>
<dbReference type="CDD" id="cd00667">
    <property type="entry name" value="ring_hydroxylating_dioxygenases_beta"/>
    <property type="match status" value="1"/>
</dbReference>
<dbReference type="AlphaFoldDB" id="A0A0B8ZL28"/>
<keyword evidence="2" id="KW-0560">Oxidoreductase</keyword>
<sequence>MMTAFHSRWLAVSRFIGQEAMALDDKDWDAWLALYHEEAEYWVPAWDDHERPTADPQNEVSLIYYPNRGGLEDRVFRIRTRRSAASTPQPRTVHQFSLLSAEESDGQVHARTSWTTVSVLEGKVATLSGWAYYDLEPKDDTFVIRRKKTIVVTDLFHEIADVYSI</sequence>
<keyword evidence="4" id="KW-1185">Reference proteome</keyword>
<dbReference type="InterPro" id="IPR000391">
    <property type="entry name" value="Rng_hydr_dOase-bsu"/>
</dbReference>
<dbReference type="InterPro" id="IPR032710">
    <property type="entry name" value="NTF2-like_dom_sf"/>
</dbReference>
<evidence type="ECO:0000313" key="4">
    <source>
        <dbReference type="Proteomes" id="UP000031338"/>
    </source>
</evidence>
<dbReference type="PATRIC" id="fig|48936.3.peg.3664"/>
<evidence type="ECO:0000256" key="2">
    <source>
        <dbReference type="ARBA" id="ARBA00023002"/>
    </source>
</evidence>
<dbReference type="RefSeq" id="WP_236727188.1">
    <property type="nucleotide sequence ID" value="NZ_JRVC01000021.1"/>
</dbReference>
<dbReference type="SUPFAM" id="SSF54427">
    <property type="entry name" value="NTF2-like"/>
    <property type="match status" value="1"/>
</dbReference>
<dbReference type="Gene3D" id="3.10.450.50">
    <property type="match status" value="1"/>
</dbReference>
<dbReference type="GO" id="GO:0051213">
    <property type="term" value="F:dioxygenase activity"/>
    <property type="evidence" value="ECO:0007669"/>
    <property type="project" value="UniProtKB-KW"/>
</dbReference>
<name>A0A0B8ZL28_9SPHN</name>
<dbReference type="GO" id="GO:0019380">
    <property type="term" value="P:3-phenylpropionate catabolic process"/>
    <property type="evidence" value="ECO:0007669"/>
    <property type="project" value="TreeGrafter"/>
</dbReference>
<dbReference type="Proteomes" id="UP000031338">
    <property type="component" value="Unassembled WGS sequence"/>
</dbReference>
<evidence type="ECO:0000313" key="3">
    <source>
        <dbReference type="EMBL" id="KHS43813.1"/>
    </source>
</evidence>
<keyword evidence="3" id="KW-0223">Dioxygenase</keyword>
<comment type="similarity">
    <text evidence="1">Belongs to the bacterial ring-hydroxylating dioxygenase beta subunit family.</text>
</comment>
<evidence type="ECO:0000256" key="1">
    <source>
        <dbReference type="ARBA" id="ARBA00009570"/>
    </source>
</evidence>
<reference evidence="3 4" key="1">
    <citation type="submission" date="2014-10" db="EMBL/GenBank/DDBJ databases">
        <title>Draft genome sequence of Novosphingobium subterraneum DSM 12447.</title>
        <authorList>
            <person name="Gan H.M."/>
            <person name="Gan H.Y."/>
            <person name="Savka M.A."/>
        </authorList>
    </citation>
    <scope>NUCLEOTIDE SEQUENCE [LARGE SCALE GENOMIC DNA]</scope>
    <source>
        <strain evidence="3 4">DSM 12447</strain>
    </source>
</reference>
<protein>
    <submittedName>
        <fullName evidence="3">Aromatic-ring-hydroxylating dioxygenase subunit beta</fullName>
    </submittedName>
</protein>
<dbReference type="EMBL" id="JRVC01000021">
    <property type="protein sequence ID" value="KHS43813.1"/>
    <property type="molecule type" value="Genomic_DNA"/>
</dbReference>
<dbReference type="Pfam" id="PF00866">
    <property type="entry name" value="Ring_hydroxyl_B"/>
    <property type="match status" value="1"/>
</dbReference>
<accession>A0A0B8ZL28</accession>
<proteinExistence type="inferred from homology"/>
<dbReference type="PANTHER" id="PTHR41534:SF1">
    <property type="entry name" value="BLR3401 PROTEIN"/>
    <property type="match status" value="1"/>
</dbReference>
<gene>
    <name evidence="3" type="ORF">NJ75_03632</name>
</gene>
<comment type="caution">
    <text evidence="3">The sequence shown here is derived from an EMBL/GenBank/DDBJ whole genome shotgun (WGS) entry which is preliminary data.</text>
</comment>
<dbReference type="STRING" id="48936.NJ75_03632"/>